<dbReference type="EMBL" id="CP069534">
    <property type="protein sequence ID" value="QRP70628.1"/>
    <property type="molecule type" value="Genomic_DNA"/>
</dbReference>
<evidence type="ECO:0000259" key="7">
    <source>
        <dbReference type="Pfam" id="PF08281"/>
    </source>
</evidence>
<dbReference type="GeneID" id="92761361"/>
<comment type="similarity">
    <text evidence="1">Belongs to the sigma-70 factor family. ECF subfamily.</text>
</comment>
<dbReference type="InterPro" id="IPR013324">
    <property type="entry name" value="RNA_pol_sigma_r3/r4-like"/>
</dbReference>
<dbReference type="PANTHER" id="PTHR43133:SF8">
    <property type="entry name" value="RNA POLYMERASE SIGMA FACTOR HI_1459-RELATED"/>
    <property type="match status" value="1"/>
</dbReference>
<dbReference type="Pfam" id="PF08281">
    <property type="entry name" value="Sigma70_r4_2"/>
    <property type="match status" value="1"/>
</dbReference>
<dbReference type="EMBL" id="CP066007">
    <property type="protein sequence ID" value="QQB46869.1"/>
    <property type="molecule type" value="Genomic_DNA"/>
</dbReference>
<dbReference type="Proteomes" id="UP000596145">
    <property type="component" value="Chromosome"/>
</dbReference>
<evidence type="ECO:0000259" key="6">
    <source>
        <dbReference type="Pfam" id="PF04542"/>
    </source>
</evidence>
<proteinExistence type="inferred from homology"/>
<reference evidence="8 10" key="1">
    <citation type="submission" date="2020-12" db="EMBL/GenBank/DDBJ databases">
        <title>FDA dAtabase for Regulatory Grade micrObial Sequences (FDA-ARGOS): Supporting development and validation of Infectious Disease Dx tests.</title>
        <authorList>
            <person name="Sproer C."/>
            <person name="Gronow S."/>
            <person name="Severitt S."/>
            <person name="Schroder I."/>
            <person name="Tallon L."/>
            <person name="Sadzewicz L."/>
            <person name="Zhao X."/>
            <person name="Boylan J."/>
            <person name="Ott S."/>
            <person name="Bowen H."/>
            <person name="Vavikolanu K."/>
            <person name="Mehta A."/>
            <person name="Aluvathingal J."/>
            <person name="Nadendla S."/>
            <person name="Lowell S."/>
            <person name="Myers T."/>
            <person name="Yan Y."/>
            <person name="Sichtig H."/>
        </authorList>
    </citation>
    <scope>NUCLEOTIDE SEQUENCE [LARGE SCALE GENOMIC DNA]</scope>
    <source>
        <strain evidence="8 10">FDAARGOS_1053</strain>
        <strain evidence="9">FDAARGOS_1191</strain>
    </source>
</reference>
<dbReference type="SUPFAM" id="SSF88946">
    <property type="entry name" value="Sigma2 domain of RNA polymerase sigma factors"/>
    <property type="match status" value="1"/>
</dbReference>
<sequence length="186" mass="21255">MGDFDLITLYLAGDSRAFSSLAQRYMPYILRIARRHAHNDYDAWDITQEALLKASQRLHRFRRECSFSTWLYRLVANASYDFYRPLVARELPLIDADAGYERCLSYRHVEAYEPLLWIGEALNKLPEDQREAIFITDILGFPVDEAADRLGCAPGTIKSRRGRARVELRKILGLQTDASAAAQAVA</sequence>
<protein>
    <submittedName>
        <fullName evidence="8">Sigma-70 family RNA polymerase sigma factor</fullName>
    </submittedName>
</protein>
<dbReference type="InterPro" id="IPR013249">
    <property type="entry name" value="RNA_pol_sigma70_r4_t2"/>
</dbReference>
<dbReference type="GO" id="GO:0016987">
    <property type="term" value="F:sigma factor activity"/>
    <property type="evidence" value="ECO:0007669"/>
    <property type="project" value="UniProtKB-KW"/>
</dbReference>
<dbReference type="NCBIfam" id="TIGR02937">
    <property type="entry name" value="sigma70-ECF"/>
    <property type="match status" value="1"/>
</dbReference>
<evidence type="ECO:0000256" key="1">
    <source>
        <dbReference type="ARBA" id="ARBA00010641"/>
    </source>
</evidence>
<evidence type="ECO:0000256" key="3">
    <source>
        <dbReference type="ARBA" id="ARBA00023082"/>
    </source>
</evidence>
<evidence type="ECO:0000313" key="9">
    <source>
        <dbReference type="EMBL" id="QRP70628.1"/>
    </source>
</evidence>
<organism evidence="8 10">
    <name type="scientific">Corynebacterium glucuronolyticum</name>
    <dbReference type="NCBI Taxonomy" id="39791"/>
    <lineage>
        <taxon>Bacteria</taxon>
        <taxon>Bacillati</taxon>
        <taxon>Actinomycetota</taxon>
        <taxon>Actinomycetes</taxon>
        <taxon>Mycobacteriales</taxon>
        <taxon>Corynebacteriaceae</taxon>
        <taxon>Corynebacterium</taxon>
    </lineage>
</organism>
<name>A0A7T4EGB7_9CORY</name>
<evidence type="ECO:0000256" key="5">
    <source>
        <dbReference type="ARBA" id="ARBA00023163"/>
    </source>
</evidence>
<dbReference type="InterPro" id="IPR007627">
    <property type="entry name" value="RNA_pol_sigma70_r2"/>
</dbReference>
<dbReference type="InterPro" id="IPR036388">
    <property type="entry name" value="WH-like_DNA-bd_sf"/>
</dbReference>
<dbReference type="Gene3D" id="1.10.1740.10">
    <property type="match status" value="1"/>
</dbReference>
<keyword evidence="2" id="KW-0805">Transcription regulation</keyword>
<evidence type="ECO:0000256" key="2">
    <source>
        <dbReference type="ARBA" id="ARBA00023015"/>
    </source>
</evidence>
<dbReference type="SUPFAM" id="SSF88659">
    <property type="entry name" value="Sigma3 and sigma4 domains of RNA polymerase sigma factors"/>
    <property type="match status" value="1"/>
</dbReference>
<dbReference type="InterPro" id="IPR014284">
    <property type="entry name" value="RNA_pol_sigma-70_dom"/>
</dbReference>
<keyword evidence="5" id="KW-0804">Transcription</keyword>
<dbReference type="Gene3D" id="1.10.10.10">
    <property type="entry name" value="Winged helix-like DNA-binding domain superfamily/Winged helix DNA-binding domain"/>
    <property type="match status" value="1"/>
</dbReference>
<accession>A0A7T4EGB7</accession>
<feature type="domain" description="RNA polymerase sigma-70 region 2" evidence="6">
    <location>
        <begin position="21"/>
        <end position="84"/>
    </location>
</feature>
<gene>
    <name evidence="8" type="ORF">I6I10_02780</name>
    <name evidence="9" type="ORF">I6J21_00095</name>
</gene>
<dbReference type="GO" id="GO:0006352">
    <property type="term" value="P:DNA-templated transcription initiation"/>
    <property type="evidence" value="ECO:0007669"/>
    <property type="project" value="InterPro"/>
</dbReference>
<dbReference type="CDD" id="cd06171">
    <property type="entry name" value="Sigma70_r4"/>
    <property type="match status" value="1"/>
</dbReference>
<dbReference type="GO" id="GO:0003677">
    <property type="term" value="F:DNA binding"/>
    <property type="evidence" value="ECO:0007669"/>
    <property type="project" value="UniProtKB-KW"/>
</dbReference>
<evidence type="ECO:0000313" key="10">
    <source>
        <dbReference type="Proteomes" id="UP000596145"/>
    </source>
</evidence>
<evidence type="ECO:0000313" key="8">
    <source>
        <dbReference type="EMBL" id="QQB46869.1"/>
    </source>
</evidence>
<dbReference type="InterPro" id="IPR013325">
    <property type="entry name" value="RNA_pol_sigma_r2"/>
</dbReference>
<dbReference type="PANTHER" id="PTHR43133">
    <property type="entry name" value="RNA POLYMERASE ECF-TYPE SIGMA FACTO"/>
    <property type="match status" value="1"/>
</dbReference>
<dbReference type="AlphaFoldDB" id="A0A7T4EGB7"/>
<keyword evidence="4" id="KW-0238">DNA-binding</keyword>
<dbReference type="RefSeq" id="WP_005391593.1">
    <property type="nucleotide sequence ID" value="NZ_CP066007.1"/>
</dbReference>
<keyword evidence="3" id="KW-0731">Sigma factor</keyword>
<evidence type="ECO:0000256" key="4">
    <source>
        <dbReference type="ARBA" id="ARBA00023125"/>
    </source>
</evidence>
<dbReference type="InterPro" id="IPR039425">
    <property type="entry name" value="RNA_pol_sigma-70-like"/>
</dbReference>
<dbReference type="Pfam" id="PF04542">
    <property type="entry name" value="Sigma70_r2"/>
    <property type="match status" value="1"/>
</dbReference>
<dbReference type="OrthoDB" id="9780326at2"/>
<dbReference type="Proteomes" id="UP000617681">
    <property type="component" value="Chromosome"/>
</dbReference>
<feature type="domain" description="RNA polymerase sigma factor 70 region 4 type 2" evidence="7">
    <location>
        <begin position="116"/>
        <end position="168"/>
    </location>
</feature>